<dbReference type="InterPro" id="IPR001128">
    <property type="entry name" value="Cyt_P450"/>
</dbReference>
<dbReference type="AlphaFoldDB" id="A0A068V5B3"/>
<sequence>MSTSRFFPKKLKFITNQSIIYLLPYKYVGSIHDSNRSKKEPFISVNNMDILSTILVALLLLSLLSSKSLFKHKRAKDIVQNVRNTAPEAPGALPFIGHLHHLGGQLPLARILGSMADKYGPTFSLRLGSRPAIVVSSWEMVKECFTINDKTFASRPNTALAKYMGNNNAIFALAPYGPYWRDVRKMVTLELLTNQRLEKLKHVRASEFNKWIRDLYSLCSKNDRPDVDVPTKVVLNEWFELLTFNLILRMLVGRPFSTSSQGNDNSEDRRMKEAIKKMLYLGGVFVFSDVIPWIEWLDIGGHIKSMKKAGKELDEVLGQWLQEHIQKAKQSHPESEAVHDFMDVMLSTIPETGEISGHKRDAIIKSTTATLIMTGSESTAETLIWALSLLLNHPNILKIAQNELDVQVGKQRWIEEADIKNLSFLQAIVKETFRLYPPGPLSGPREATEDCYLGNFFVPKGARLIVNLWKLHRDPRIWSDPLEFKPERFLNSHANISLKGQSFEYIPFSSGRRMCPAVNYGMNVVQLTLARMLQAFDIATPMGMPVDMGEGLGVALPKLKPLEVLLTPRLPVELYQKL</sequence>
<feature type="transmembrane region" description="Helical" evidence="9">
    <location>
        <begin position="50"/>
        <end position="70"/>
    </location>
</feature>
<name>A0A068V5B3_COFCA</name>
<dbReference type="STRING" id="49390.A0A068V5B3"/>
<keyword evidence="9" id="KW-1133">Transmembrane helix</keyword>
<protein>
    <recommendedName>
        <fullName evidence="12">Cytochrome P450</fullName>
    </recommendedName>
</protein>
<comment type="cofactor">
    <cofactor evidence="1 7">
        <name>heme</name>
        <dbReference type="ChEBI" id="CHEBI:30413"/>
    </cofactor>
</comment>
<keyword evidence="4 8" id="KW-0560">Oxidoreductase</keyword>
<feature type="binding site" description="axial binding residue" evidence="7">
    <location>
        <position position="515"/>
    </location>
    <ligand>
        <name>heme</name>
        <dbReference type="ChEBI" id="CHEBI:30413"/>
    </ligand>
    <ligandPart>
        <name>Fe</name>
        <dbReference type="ChEBI" id="CHEBI:18248"/>
    </ligandPart>
</feature>
<dbReference type="SUPFAM" id="SSF48264">
    <property type="entry name" value="Cytochrome P450"/>
    <property type="match status" value="1"/>
</dbReference>
<keyword evidence="2 7" id="KW-0349">Heme</keyword>
<evidence type="ECO:0000256" key="9">
    <source>
        <dbReference type="SAM" id="Phobius"/>
    </source>
</evidence>
<evidence type="ECO:0000256" key="6">
    <source>
        <dbReference type="ARBA" id="ARBA00023033"/>
    </source>
</evidence>
<evidence type="ECO:0000256" key="2">
    <source>
        <dbReference type="ARBA" id="ARBA00022617"/>
    </source>
</evidence>
<dbReference type="InterPro" id="IPR036396">
    <property type="entry name" value="Cyt_P450_sf"/>
</dbReference>
<keyword evidence="9" id="KW-0472">Membrane</keyword>
<dbReference type="EMBL" id="HG739189">
    <property type="protein sequence ID" value="CDP15727.1"/>
    <property type="molecule type" value="Genomic_DNA"/>
</dbReference>
<reference evidence="10" key="2">
    <citation type="submission" date="2014-06" db="EMBL/GenBank/DDBJ databases">
        <title>Structure and adaptive landscape of the coffee genome.</title>
        <authorList>
            <person name="Denoeud F."/>
            <person name="Wincker P."/>
            <person name="Lashermes P."/>
        </authorList>
    </citation>
    <scope>NUCLEOTIDE SEQUENCE [LARGE SCALE GENOMIC DNA]</scope>
    <source>
        <strain evidence="10">DH200</strain>
    </source>
</reference>
<dbReference type="Pfam" id="PF00067">
    <property type="entry name" value="p450"/>
    <property type="match status" value="1"/>
</dbReference>
<organism evidence="10 11">
    <name type="scientific">Coffea canephora</name>
    <name type="common">Robusta coffee</name>
    <dbReference type="NCBI Taxonomy" id="49390"/>
    <lineage>
        <taxon>Eukaryota</taxon>
        <taxon>Viridiplantae</taxon>
        <taxon>Streptophyta</taxon>
        <taxon>Embryophyta</taxon>
        <taxon>Tracheophyta</taxon>
        <taxon>Spermatophyta</taxon>
        <taxon>Magnoliopsida</taxon>
        <taxon>eudicotyledons</taxon>
        <taxon>Gunneridae</taxon>
        <taxon>Pentapetalae</taxon>
        <taxon>asterids</taxon>
        <taxon>lamiids</taxon>
        <taxon>Gentianales</taxon>
        <taxon>Rubiaceae</taxon>
        <taxon>Ixoroideae</taxon>
        <taxon>Gardenieae complex</taxon>
        <taxon>Bertiereae - Coffeeae clade</taxon>
        <taxon>Coffeeae</taxon>
        <taxon>Coffea</taxon>
    </lineage>
</organism>
<evidence type="ECO:0000256" key="5">
    <source>
        <dbReference type="ARBA" id="ARBA00023004"/>
    </source>
</evidence>
<dbReference type="GO" id="GO:0004497">
    <property type="term" value="F:monooxygenase activity"/>
    <property type="evidence" value="ECO:0007669"/>
    <property type="project" value="UniProtKB-KW"/>
</dbReference>
<dbReference type="FunFam" id="1.10.630.10:FF:000026">
    <property type="entry name" value="Cytochrome P450 82C4"/>
    <property type="match status" value="1"/>
</dbReference>
<dbReference type="FunCoup" id="A0A068V5B3">
    <property type="interactions" value="134"/>
</dbReference>
<dbReference type="GO" id="GO:0005506">
    <property type="term" value="F:iron ion binding"/>
    <property type="evidence" value="ECO:0007669"/>
    <property type="project" value="InterPro"/>
</dbReference>
<keyword evidence="9" id="KW-0812">Transmembrane</keyword>
<keyword evidence="6 8" id="KW-0503">Monooxygenase</keyword>
<dbReference type="PRINTS" id="PR00463">
    <property type="entry name" value="EP450I"/>
</dbReference>
<evidence type="ECO:0000256" key="8">
    <source>
        <dbReference type="RuleBase" id="RU000461"/>
    </source>
</evidence>
<gene>
    <name evidence="10" type="ORF">GSCOC_T00015750001</name>
</gene>
<dbReference type="OMA" id="SEFRDTQ"/>
<dbReference type="InParanoid" id="A0A068V5B3"/>
<dbReference type="PRINTS" id="PR00385">
    <property type="entry name" value="P450"/>
</dbReference>
<dbReference type="GO" id="GO:0016705">
    <property type="term" value="F:oxidoreductase activity, acting on paired donors, with incorporation or reduction of molecular oxygen"/>
    <property type="evidence" value="ECO:0007669"/>
    <property type="project" value="InterPro"/>
</dbReference>
<dbReference type="Proteomes" id="UP000295252">
    <property type="component" value="Chromosome VII"/>
</dbReference>
<dbReference type="OrthoDB" id="507451at2759"/>
<dbReference type="CDD" id="cd20654">
    <property type="entry name" value="CYP82"/>
    <property type="match status" value="1"/>
</dbReference>
<evidence type="ECO:0000256" key="7">
    <source>
        <dbReference type="PIRSR" id="PIRSR602401-1"/>
    </source>
</evidence>
<dbReference type="PANTHER" id="PTHR47947:SF8">
    <property type="entry name" value="CYTOCHROME P450 82C4-LIKE"/>
    <property type="match status" value="1"/>
</dbReference>
<dbReference type="PROSITE" id="PS00086">
    <property type="entry name" value="CYTOCHROME_P450"/>
    <property type="match status" value="1"/>
</dbReference>
<evidence type="ECO:0000256" key="1">
    <source>
        <dbReference type="ARBA" id="ARBA00001971"/>
    </source>
</evidence>
<dbReference type="InterPro" id="IPR017972">
    <property type="entry name" value="Cyt_P450_CS"/>
</dbReference>
<proteinExistence type="inferred from homology"/>
<dbReference type="Gramene" id="CDP15727">
    <property type="protein sequence ID" value="CDP15727"/>
    <property type="gene ID" value="GSCOC_T00015750001"/>
</dbReference>
<dbReference type="GO" id="GO:0020037">
    <property type="term" value="F:heme binding"/>
    <property type="evidence" value="ECO:0007669"/>
    <property type="project" value="InterPro"/>
</dbReference>
<dbReference type="InterPro" id="IPR002401">
    <property type="entry name" value="Cyt_P450_E_grp-I"/>
</dbReference>
<dbReference type="Gene3D" id="1.10.630.10">
    <property type="entry name" value="Cytochrome P450"/>
    <property type="match status" value="1"/>
</dbReference>
<comment type="similarity">
    <text evidence="8">Belongs to the cytochrome P450 family.</text>
</comment>
<evidence type="ECO:0000313" key="10">
    <source>
        <dbReference type="EMBL" id="CDP15727.1"/>
    </source>
</evidence>
<dbReference type="PhylomeDB" id="A0A068V5B3"/>
<keyword evidence="5 7" id="KW-0408">Iron</keyword>
<evidence type="ECO:0000256" key="4">
    <source>
        <dbReference type="ARBA" id="ARBA00023002"/>
    </source>
</evidence>
<keyword evidence="3 7" id="KW-0479">Metal-binding</keyword>
<evidence type="ECO:0008006" key="12">
    <source>
        <dbReference type="Google" id="ProtNLM"/>
    </source>
</evidence>
<accession>A0A068V5B3</accession>
<dbReference type="PANTHER" id="PTHR47947">
    <property type="entry name" value="CYTOCHROME P450 82C3-RELATED"/>
    <property type="match status" value="1"/>
</dbReference>
<evidence type="ECO:0000256" key="3">
    <source>
        <dbReference type="ARBA" id="ARBA00022723"/>
    </source>
</evidence>
<dbReference type="GO" id="GO:0046246">
    <property type="term" value="P:terpene biosynthetic process"/>
    <property type="evidence" value="ECO:0007669"/>
    <property type="project" value="TreeGrafter"/>
</dbReference>
<evidence type="ECO:0000313" key="11">
    <source>
        <dbReference type="Proteomes" id="UP000295252"/>
    </source>
</evidence>
<dbReference type="InterPro" id="IPR050651">
    <property type="entry name" value="Plant_Cytochrome_P450_Monoox"/>
</dbReference>
<keyword evidence="11" id="KW-1185">Reference proteome</keyword>
<reference evidence="10" key="1">
    <citation type="submission" date="2013-11" db="EMBL/GenBank/DDBJ databases">
        <authorList>
            <person name="Genoscope - CEA"/>
        </authorList>
    </citation>
    <scope>NUCLEOTIDE SEQUENCE</scope>
    <source>
        <strain evidence="10">DH200</strain>
    </source>
</reference>